<evidence type="ECO:0000313" key="9">
    <source>
        <dbReference type="Proteomes" id="UP000005666"/>
    </source>
</evidence>
<dbReference type="GO" id="GO:0016020">
    <property type="term" value="C:membrane"/>
    <property type="evidence" value="ECO:0007669"/>
    <property type="project" value="UniProtKB-SubCell"/>
</dbReference>
<organism evidence="8 9">
    <name type="scientific">Tetrapisispora phaffii (strain ATCC 24235 / CBS 4417 / NBRC 1672 / NRRL Y-8282 / UCD 70-5)</name>
    <name type="common">Yeast</name>
    <name type="synonym">Fabospora phaffii</name>
    <dbReference type="NCBI Taxonomy" id="1071381"/>
    <lineage>
        <taxon>Eukaryota</taxon>
        <taxon>Fungi</taxon>
        <taxon>Dikarya</taxon>
        <taxon>Ascomycota</taxon>
        <taxon>Saccharomycotina</taxon>
        <taxon>Saccharomycetes</taxon>
        <taxon>Saccharomycetales</taxon>
        <taxon>Saccharomycetaceae</taxon>
        <taxon>Tetrapisispora</taxon>
    </lineage>
</organism>
<dbReference type="eggNOG" id="KOG3662">
    <property type="taxonomic scope" value="Eukaryota"/>
</dbReference>
<keyword evidence="4 6" id="KW-0472">Membrane</keyword>
<keyword evidence="3 6" id="KW-1133">Transmembrane helix</keyword>
<sequence length="484" mass="56414">MFQRNIPKSLLPKGNKDKDKDARKLGSSNETIIDESKRTTRTQYMKGPYRYIFLLFLLWIGLIHYYERSVIKRAMKKCDWKKWEKWPKGIDSYKVSLFADPQIMDAHSYPGRPFIVNYMTKALLDNYHRKNWKYAQYYLDPDGTFFLGDLFDGGRYWDDDYWHNEYKRFNSIFPKKSFRKTVMSLPGNHDIGFGDTIIESSLERFTTYFGETSSSHDVGNHTIVLVDTISLSDTKNTNISSIPKQFLTGFAKLQHKYPRILLTHVPLWRDPETQTCGPDRESNKPFPLMKGVQYQTVIDYDISQEVLNDIQPIVLFSGDDHDYCKISHRYQANGKEKVAEEITVKSCAMNMGINRPAIQLLSLYNPSGSLREDTYQTNICYLPNPYTPLKMYSFMAILSFSALVFIHFFPKEFNNILVSRIEKTLKKEKDYLPLPVTMPSGLRTIMDGSIFLVDDNTKTMDFFFSLTILTIAVLLIFISYFTNI</sequence>
<dbReference type="KEGG" id="tpf:TPHA_0L00890"/>
<dbReference type="PANTHER" id="PTHR13315:SF4">
    <property type="entry name" value="METALLOPHOSPHOESTERASE, ISOFORM E"/>
    <property type="match status" value="1"/>
</dbReference>
<evidence type="ECO:0000256" key="2">
    <source>
        <dbReference type="ARBA" id="ARBA00022692"/>
    </source>
</evidence>
<evidence type="ECO:0000259" key="7">
    <source>
        <dbReference type="Pfam" id="PF00149"/>
    </source>
</evidence>
<feature type="compositionally biased region" description="Basic and acidic residues" evidence="5">
    <location>
        <begin position="14"/>
        <end position="24"/>
    </location>
</feature>
<keyword evidence="9" id="KW-1185">Reference proteome</keyword>
<evidence type="ECO:0000313" key="8">
    <source>
        <dbReference type="EMBL" id="CCE65446.1"/>
    </source>
</evidence>
<dbReference type="STRING" id="1071381.G8BZW8"/>
<feature type="region of interest" description="Disordered" evidence="5">
    <location>
        <begin position="1"/>
        <end position="29"/>
    </location>
</feature>
<evidence type="ECO:0000256" key="4">
    <source>
        <dbReference type="ARBA" id="ARBA00023136"/>
    </source>
</evidence>
<dbReference type="Gene3D" id="3.60.21.10">
    <property type="match status" value="1"/>
</dbReference>
<dbReference type="InterPro" id="IPR004843">
    <property type="entry name" value="Calcineurin-like_PHP"/>
</dbReference>
<proteinExistence type="predicted"/>
<reference evidence="8 9" key="1">
    <citation type="journal article" date="2011" name="Proc. Natl. Acad. Sci. U.S.A.">
        <title>Evolutionary erosion of yeast sex chromosomes by mating-type switching accidents.</title>
        <authorList>
            <person name="Gordon J.L."/>
            <person name="Armisen D."/>
            <person name="Proux-Wera E."/>
            <person name="Oheigeartaigh S.S."/>
            <person name="Byrne K.P."/>
            <person name="Wolfe K.H."/>
        </authorList>
    </citation>
    <scope>NUCLEOTIDE SEQUENCE [LARGE SCALE GENOMIC DNA]</scope>
    <source>
        <strain evidence="9">ATCC 24235 / CBS 4417 / NBRC 1672 / NRRL Y-8282 / UCD 70-5</strain>
    </source>
</reference>
<dbReference type="PANTHER" id="PTHR13315">
    <property type="entry name" value="METALLO PHOSPHOESTERASE RELATED"/>
    <property type="match status" value="1"/>
</dbReference>
<feature type="transmembrane region" description="Helical" evidence="6">
    <location>
        <begin position="391"/>
        <end position="409"/>
    </location>
</feature>
<dbReference type="GO" id="GO:0006281">
    <property type="term" value="P:DNA repair"/>
    <property type="evidence" value="ECO:0007669"/>
    <property type="project" value="EnsemblFungi"/>
</dbReference>
<dbReference type="RefSeq" id="XP_003687880.1">
    <property type="nucleotide sequence ID" value="XM_003687832.1"/>
</dbReference>
<gene>
    <name evidence="8" type="primary">TPHA0L00890</name>
    <name evidence="8" type="ordered locus">TPHA_0L00890</name>
</gene>
<evidence type="ECO:0000256" key="1">
    <source>
        <dbReference type="ARBA" id="ARBA00004141"/>
    </source>
</evidence>
<name>G8BZW8_TETPH</name>
<dbReference type="InterPro" id="IPR033308">
    <property type="entry name" value="PGAP5/Cdc1/Ted1"/>
</dbReference>
<dbReference type="HOGENOM" id="CLU_011607_0_0_1"/>
<feature type="transmembrane region" description="Helical" evidence="6">
    <location>
        <begin position="462"/>
        <end position="481"/>
    </location>
</feature>
<feature type="transmembrane region" description="Helical" evidence="6">
    <location>
        <begin position="48"/>
        <end position="66"/>
    </location>
</feature>
<keyword evidence="2 6" id="KW-0812">Transmembrane</keyword>
<accession>G8BZW8</accession>
<dbReference type="GO" id="GO:0016787">
    <property type="term" value="F:hydrolase activity"/>
    <property type="evidence" value="ECO:0007669"/>
    <property type="project" value="InterPro"/>
</dbReference>
<dbReference type="GO" id="GO:0006506">
    <property type="term" value="P:GPI anchor biosynthetic process"/>
    <property type="evidence" value="ECO:0007669"/>
    <property type="project" value="EnsemblFungi"/>
</dbReference>
<dbReference type="OrthoDB" id="5977743at2759"/>
<dbReference type="Proteomes" id="UP000005666">
    <property type="component" value="Chromosome 12"/>
</dbReference>
<comment type="subcellular location">
    <subcellularLocation>
        <location evidence="1">Membrane</location>
        <topology evidence="1">Multi-pass membrane protein</topology>
    </subcellularLocation>
</comment>
<evidence type="ECO:0000256" key="3">
    <source>
        <dbReference type="ARBA" id="ARBA00022989"/>
    </source>
</evidence>
<dbReference type="GeneID" id="11531679"/>
<dbReference type="GO" id="GO:0005783">
    <property type="term" value="C:endoplasmic reticulum"/>
    <property type="evidence" value="ECO:0007669"/>
    <property type="project" value="EnsemblFungi"/>
</dbReference>
<feature type="domain" description="Calcineurin-like phosphoesterase" evidence="7">
    <location>
        <begin position="139"/>
        <end position="321"/>
    </location>
</feature>
<protein>
    <recommendedName>
        <fullName evidence="7">Calcineurin-like phosphoesterase domain-containing protein</fullName>
    </recommendedName>
</protein>
<evidence type="ECO:0000256" key="6">
    <source>
        <dbReference type="SAM" id="Phobius"/>
    </source>
</evidence>
<dbReference type="FunFam" id="3.60.21.10:FF:000093">
    <property type="entry name" value="Cell division cycle-related protein"/>
    <property type="match status" value="1"/>
</dbReference>
<dbReference type="EMBL" id="HE612867">
    <property type="protein sequence ID" value="CCE65446.1"/>
    <property type="molecule type" value="Genomic_DNA"/>
</dbReference>
<dbReference type="Pfam" id="PF00149">
    <property type="entry name" value="Metallophos"/>
    <property type="match status" value="1"/>
</dbReference>
<dbReference type="SUPFAM" id="SSF56300">
    <property type="entry name" value="Metallo-dependent phosphatases"/>
    <property type="match status" value="1"/>
</dbReference>
<dbReference type="InterPro" id="IPR029052">
    <property type="entry name" value="Metallo-depent_PP-like"/>
</dbReference>
<dbReference type="OMA" id="LHCMKYP"/>
<evidence type="ECO:0000256" key="5">
    <source>
        <dbReference type="SAM" id="MobiDB-lite"/>
    </source>
</evidence>
<dbReference type="AlphaFoldDB" id="G8BZW8"/>